<sequence>MARKTSRSGLPGSVAILWLRHDLRLSDHRALAAALDEFGLIVPVFVLDESDENRWALGGASRWWLHHSLAALGAALRKRQSELVLRRGDSVSILRDLVRETGAAALFCGETHEPWLRSLTDAVEKAVGVPVHRRRVSTLFDAEAIRTKSGGQYSVYGPFARACRAQPEPEDPLPAPQSIPSPKRMPRSDALDDWGLLPKKPDWSGGFDTMWTPGEAGADKKLKSFLKDRLDGYGASRNVPGDPQGTSMLSPHLHWGEISPNQVWHAAKQAADRKKAKSGWDSFSGELLWHDFSAYLLRYNPEMPEKPLRAAYAKLPWRRDKAGMRAWQQGRTGIPIVDAGMRQLWRHGWMHNRVRMITASFLVKHMLVSWQDGEAWFFDTLVDADLATNAASWQWIGGCGTDSQPFFRVFNPVTQGKTHDPDGRYVRHYVPELKALPDRWLHCPWQAPQSVLGKAGLVLGRDYPKPILDLDRGRDRALDAYRKHVRGAKKGADA</sequence>
<reference evidence="9 10" key="1">
    <citation type="submission" date="2022-06" db="EMBL/GenBank/DDBJ databases">
        <title>Endosaccharibacter gen. nov., sp. nov., endophytic bacteria isolated from sugarcane.</title>
        <authorList>
            <person name="Pitiwittayakul N."/>
            <person name="Yukphan P."/>
            <person name="Charoenyingcharoen P."/>
            <person name="Tanasupawat S."/>
        </authorList>
    </citation>
    <scope>NUCLEOTIDE SEQUENCE [LARGE SCALE GENOMIC DNA]</scope>
    <source>
        <strain evidence="9 10">KSS8</strain>
    </source>
</reference>
<dbReference type="Pfam" id="PF00875">
    <property type="entry name" value="DNA_photolyase"/>
    <property type="match status" value="1"/>
</dbReference>
<dbReference type="InterPro" id="IPR014729">
    <property type="entry name" value="Rossmann-like_a/b/a_fold"/>
</dbReference>
<dbReference type="Proteomes" id="UP001524587">
    <property type="component" value="Unassembled WGS sequence"/>
</dbReference>
<evidence type="ECO:0000256" key="7">
    <source>
        <dbReference type="SAM" id="MobiDB-lite"/>
    </source>
</evidence>
<protein>
    <submittedName>
        <fullName evidence="9">DNA photolyase family protein</fullName>
    </submittedName>
</protein>
<dbReference type="Gene3D" id="1.25.40.80">
    <property type="match status" value="1"/>
</dbReference>
<dbReference type="Gene3D" id="1.10.579.10">
    <property type="entry name" value="DNA Cyclobutane Dipyrimidine Photolyase, subunit A, domain 3"/>
    <property type="match status" value="1"/>
</dbReference>
<comment type="similarity">
    <text evidence="6">Belongs to the DNA photolyase family.</text>
</comment>
<organism evidence="9 10">
    <name type="scientific">Endosaccharibacter trunci</name>
    <dbReference type="NCBI Taxonomy" id="2812733"/>
    <lineage>
        <taxon>Bacteria</taxon>
        <taxon>Pseudomonadati</taxon>
        <taxon>Pseudomonadota</taxon>
        <taxon>Alphaproteobacteria</taxon>
        <taxon>Acetobacterales</taxon>
        <taxon>Acetobacteraceae</taxon>
        <taxon>Endosaccharibacter</taxon>
    </lineage>
</organism>
<feature type="domain" description="Photolyase/cryptochrome alpha/beta" evidence="8">
    <location>
        <begin position="13"/>
        <end position="139"/>
    </location>
</feature>
<evidence type="ECO:0000256" key="3">
    <source>
        <dbReference type="ARBA" id="ARBA00022630"/>
    </source>
</evidence>
<dbReference type="EMBL" id="JAMSKV010000004">
    <property type="protein sequence ID" value="MCQ8278107.1"/>
    <property type="molecule type" value="Genomic_DNA"/>
</dbReference>
<dbReference type="RefSeq" id="WP_422863569.1">
    <property type="nucleotide sequence ID" value="NZ_JAMSKV010000004.1"/>
</dbReference>
<comment type="cofactor">
    <cofactor evidence="1">
        <name>(6R)-5,10-methylene-5,6,7,8-tetrahydrofolate</name>
        <dbReference type="ChEBI" id="CHEBI:15636"/>
    </cofactor>
</comment>
<dbReference type="InterPro" id="IPR006050">
    <property type="entry name" value="DNA_photolyase_N"/>
</dbReference>
<dbReference type="InterPro" id="IPR036155">
    <property type="entry name" value="Crypto/Photolyase_N_sf"/>
</dbReference>
<dbReference type="PANTHER" id="PTHR11455:SF18">
    <property type="entry name" value="SI:CH1073-390K14.1"/>
    <property type="match status" value="1"/>
</dbReference>
<evidence type="ECO:0000313" key="10">
    <source>
        <dbReference type="Proteomes" id="UP001524587"/>
    </source>
</evidence>
<keyword evidence="3 6" id="KW-0285">Flavoprotein</keyword>
<evidence type="ECO:0000256" key="6">
    <source>
        <dbReference type="RuleBase" id="RU004182"/>
    </source>
</evidence>
<keyword evidence="10" id="KW-1185">Reference proteome</keyword>
<keyword evidence="4 6" id="KW-0274">FAD</keyword>
<dbReference type="SUPFAM" id="SSF48173">
    <property type="entry name" value="Cryptochrome/photolyase FAD-binding domain"/>
    <property type="match status" value="1"/>
</dbReference>
<keyword evidence="5 6" id="KW-0157">Chromophore</keyword>
<dbReference type="PROSITE" id="PS00394">
    <property type="entry name" value="DNA_PHOTOLYASES_1_1"/>
    <property type="match status" value="1"/>
</dbReference>
<proteinExistence type="inferred from homology"/>
<dbReference type="PROSITE" id="PS51645">
    <property type="entry name" value="PHR_CRY_ALPHA_BETA"/>
    <property type="match status" value="1"/>
</dbReference>
<evidence type="ECO:0000313" key="9">
    <source>
        <dbReference type="EMBL" id="MCQ8278107.1"/>
    </source>
</evidence>
<gene>
    <name evidence="9" type="ORF">NFI95_06555</name>
</gene>
<dbReference type="Pfam" id="PF03441">
    <property type="entry name" value="FAD_binding_7"/>
    <property type="match status" value="1"/>
</dbReference>
<dbReference type="InterPro" id="IPR005101">
    <property type="entry name" value="Cryptochr/Photolyase_FAD-bd"/>
</dbReference>
<dbReference type="SUPFAM" id="SSF52425">
    <property type="entry name" value="Cryptochrome/photolyase, N-terminal domain"/>
    <property type="match status" value="1"/>
</dbReference>
<comment type="caution">
    <text evidence="9">The sequence shown here is derived from an EMBL/GenBank/DDBJ whole genome shotgun (WGS) entry which is preliminary data.</text>
</comment>
<accession>A0ABT1W5D9</accession>
<evidence type="ECO:0000256" key="5">
    <source>
        <dbReference type="ARBA" id="ARBA00022991"/>
    </source>
</evidence>
<evidence type="ECO:0000256" key="4">
    <source>
        <dbReference type="ARBA" id="ARBA00022827"/>
    </source>
</evidence>
<feature type="region of interest" description="Disordered" evidence="7">
    <location>
        <begin position="165"/>
        <end position="187"/>
    </location>
</feature>
<dbReference type="Gene3D" id="3.40.50.620">
    <property type="entry name" value="HUPs"/>
    <property type="match status" value="1"/>
</dbReference>
<evidence type="ECO:0000256" key="1">
    <source>
        <dbReference type="ARBA" id="ARBA00001932"/>
    </source>
</evidence>
<dbReference type="InterPro" id="IPR002081">
    <property type="entry name" value="Cryptochrome/DNA_photolyase_1"/>
</dbReference>
<name>A0ABT1W5D9_9PROT</name>
<evidence type="ECO:0000256" key="2">
    <source>
        <dbReference type="ARBA" id="ARBA00001974"/>
    </source>
</evidence>
<dbReference type="PANTHER" id="PTHR11455">
    <property type="entry name" value="CRYPTOCHROME"/>
    <property type="match status" value="1"/>
</dbReference>
<evidence type="ECO:0000259" key="8">
    <source>
        <dbReference type="PROSITE" id="PS51645"/>
    </source>
</evidence>
<comment type="cofactor">
    <cofactor evidence="2">
        <name>FAD</name>
        <dbReference type="ChEBI" id="CHEBI:57692"/>
    </cofactor>
</comment>
<dbReference type="InterPro" id="IPR036134">
    <property type="entry name" value="Crypto/Photolyase_FAD-like_sf"/>
</dbReference>
<dbReference type="InterPro" id="IPR018394">
    <property type="entry name" value="DNA_photolyase_1_CS_C"/>
</dbReference>
<dbReference type="PRINTS" id="PR00147">
    <property type="entry name" value="DNAPHOTLYASE"/>
</dbReference>